<feature type="compositionally biased region" description="Pro residues" evidence="2">
    <location>
        <begin position="51"/>
        <end position="72"/>
    </location>
</feature>
<comment type="caution">
    <text evidence="4">The sequence shown here is derived from an EMBL/GenBank/DDBJ whole genome shotgun (WGS) entry which is preliminary data.</text>
</comment>
<dbReference type="Proteomes" id="UP000481861">
    <property type="component" value="Unassembled WGS sequence"/>
</dbReference>
<keyword evidence="1" id="KW-0479">Metal-binding</keyword>
<accession>A0A7C8I041</accession>
<dbReference type="InterPro" id="IPR013083">
    <property type="entry name" value="Znf_RING/FYVE/PHD"/>
</dbReference>
<dbReference type="InterPro" id="IPR001841">
    <property type="entry name" value="Znf_RING"/>
</dbReference>
<dbReference type="Pfam" id="PF13639">
    <property type="entry name" value="zf-RING_2"/>
    <property type="match status" value="1"/>
</dbReference>
<dbReference type="AlphaFoldDB" id="A0A7C8I041"/>
<feature type="domain" description="RING-type" evidence="3">
    <location>
        <begin position="38"/>
        <end position="105"/>
    </location>
</feature>
<keyword evidence="1" id="KW-0862">Zinc</keyword>
<keyword evidence="1" id="KW-0863">Zinc-finger</keyword>
<dbReference type="Gene3D" id="3.30.40.10">
    <property type="entry name" value="Zinc/RING finger domain, C3HC4 (zinc finger)"/>
    <property type="match status" value="1"/>
</dbReference>
<evidence type="ECO:0000259" key="3">
    <source>
        <dbReference type="PROSITE" id="PS50089"/>
    </source>
</evidence>
<sequence>MPALSSMLAAPPLPLFLTKQNFLAAGLDPYSPTAPEECSICKELLVANPPATIPPAPTPPPTTPTTIPPPAHPGTRIKACNHVFGKTCLEAWLQQEDQSTCPMCRVKLFGGEVRRVSQLDGVIVTSLNAENIGARLRQRDAARRAAAAAARERFVADMAQRETEAFAACSATSM</sequence>
<dbReference type="PROSITE" id="PS50089">
    <property type="entry name" value="ZF_RING_2"/>
    <property type="match status" value="1"/>
</dbReference>
<proteinExistence type="predicted"/>
<evidence type="ECO:0000313" key="5">
    <source>
        <dbReference type="Proteomes" id="UP000481861"/>
    </source>
</evidence>
<reference evidence="4 5" key="1">
    <citation type="submission" date="2020-01" db="EMBL/GenBank/DDBJ databases">
        <authorList>
            <consortium name="DOE Joint Genome Institute"/>
            <person name="Haridas S."/>
            <person name="Albert R."/>
            <person name="Binder M."/>
            <person name="Bloem J."/>
            <person name="Labutti K."/>
            <person name="Salamov A."/>
            <person name="Andreopoulos B."/>
            <person name="Baker S.E."/>
            <person name="Barry K."/>
            <person name="Bills G."/>
            <person name="Bluhm B.H."/>
            <person name="Cannon C."/>
            <person name="Castanera R."/>
            <person name="Culley D.E."/>
            <person name="Daum C."/>
            <person name="Ezra D."/>
            <person name="Gonzalez J.B."/>
            <person name="Henrissat B."/>
            <person name="Kuo A."/>
            <person name="Liang C."/>
            <person name="Lipzen A."/>
            <person name="Lutzoni F."/>
            <person name="Magnuson J."/>
            <person name="Mondo S."/>
            <person name="Nolan M."/>
            <person name="Ohm R."/>
            <person name="Pangilinan J."/>
            <person name="Park H.-J.H."/>
            <person name="Ramirez L."/>
            <person name="Alfaro M."/>
            <person name="Sun H."/>
            <person name="Tritt A."/>
            <person name="Yoshinaga Y."/>
            <person name="Zwiers L.-H.L."/>
            <person name="Turgeon B.G."/>
            <person name="Goodwin S.B."/>
            <person name="Spatafora J.W."/>
            <person name="Crous P.W."/>
            <person name="Grigoriev I.V."/>
        </authorList>
    </citation>
    <scope>NUCLEOTIDE SEQUENCE [LARGE SCALE GENOMIC DNA]</scope>
    <source>
        <strain evidence="4 5">CBS 611.86</strain>
    </source>
</reference>
<feature type="region of interest" description="Disordered" evidence="2">
    <location>
        <begin position="51"/>
        <end position="73"/>
    </location>
</feature>
<evidence type="ECO:0000313" key="4">
    <source>
        <dbReference type="EMBL" id="KAF2866954.1"/>
    </source>
</evidence>
<protein>
    <recommendedName>
        <fullName evidence="3">RING-type domain-containing protein</fullName>
    </recommendedName>
</protein>
<keyword evidence="5" id="KW-1185">Reference proteome</keyword>
<evidence type="ECO:0000256" key="2">
    <source>
        <dbReference type="SAM" id="MobiDB-lite"/>
    </source>
</evidence>
<gene>
    <name evidence="4" type="ORF">BDV95DRAFT_598474</name>
</gene>
<dbReference type="OrthoDB" id="3801154at2759"/>
<dbReference type="SUPFAM" id="SSF57850">
    <property type="entry name" value="RING/U-box"/>
    <property type="match status" value="1"/>
</dbReference>
<evidence type="ECO:0000256" key="1">
    <source>
        <dbReference type="PROSITE-ProRule" id="PRU00175"/>
    </source>
</evidence>
<dbReference type="GO" id="GO:0008270">
    <property type="term" value="F:zinc ion binding"/>
    <property type="evidence" value="ECO:0007669"/>
    <property type="project" value="UniProtKB-KW"/>
</dbReference>
<organism evidence="4 5">
    <name type="scientific">Massariosphaeria phaeospora</name>
    <dbReference type="NCBI Taxonomy" id="100035"/>
    <lineage>
        <taxon>Eukaryota</taxon>
        <taxon>Fungi</taxon>
        <taxon>Dikarya</taxon>
        <taxon>Ascomycota</taxon>
        <taxon>Pezizomycotina</taxon>
        <taxon>Dothideomycetes</taxon>
        <taxon>Pleosporomycetidae</taxon>
        <taxon>Pleosporales</taxon>
        <taxon>Pleosporales incertae sedis</taxon>
        <taxon>Massariosphaeria</taxon>
    </lineage>
</organism>
<name>A0A7C8I041_9PLEO</name>
<dbReference type="EMBL" id="JAADJZ010000025">
    <property type="protein sequence ID" value="KAF2866954.1"/>
    <property type="molecule type" value="Genomic_DNA"/>
</dbReference>